<dbReference type="Proteomes" id="UP000294830">
    <property type="component" value="Unassembled WGS sequence"/>
</dbReference>
<dbReference type="AlphaFoldDB" id="A0A4R2EU89"/>
<name>A0A4R2EU89_9BACT</name>
<proteinExistence type="predicted"/>
<keyword evidence="2" id="KW-1185">Reference proteome</keyword>
<reference evidence="1 2" key="1">
    <citation type="submission" date="2019-03" db="EMBL/GenBank/DDBJ databases">
        <title>Genomic Encyclopedia of Archaeal and Bacterial Type Strains, Phase II (KMG-II): from individual species to whole genera.</title>
        <authorList>
            <person name="Goeker M."/>
        </authorList>
    </citation>
    <scope>NUCLEOTIDE SEQUENCE [LARGE SCALE GENOMIC DNA]</scope>
    <source>
        <strain evidence="1 2">RL-C</strain>
    </source>
</reference>
<dbReference type="RefSeq" id="WP_131838205.1">
    <property type="nucleotide sequence ID" value="NZ_SLWB01000002.1"/>
</dbReference>
<dbReference type="Gene3D" id="3.40.50.300">
    <property type="entry name" value="P-loop containing nucleotide triphosphate hydrolases"/>
    <property type="match status" value="1"/>
</dbReference>
<dbReference type="GO" id="GO:0016301">
    <property type="term" value="F:kinase activity"/>
    <property type="evidence" value="ECO:0007669"/>
    <property type="project" value="UniProtKB-KW"/>
</dbReference>
<dbReference type="EMBL" id="SLWB01000002">
    <property type="protein sequence ID" value="TCN72137.1"/>
    <property type="molecule type" value="Genomic_DNA"/>
</dbReference>
<organism evidence="1 2">
    <name type="scientific">Acetobacteroides hydrogenigenes</name>
    <dbReference type="NCBI Taxonomy" id="979970"/>
    <lineage>
        <taxon>Bacteria</taxon>
        <taxon>Pseudomonadati</taxon>
        <taxon>Bacteroidota</taxon>
        <taxon>Bacteroidia</taxon>
        <taxon>Bacteroidales</taxon>
        <taxon>Rikenellaceae</taxon>
        <taxon>Acetobacteroides</taxon>
    </lineage>
</organism>
<accession>A0A4R2EU89</accession>
<gene>
    <name evidence="1" type="ORF">CLV25_102100</name>
</gene>
<dbReference type="InterPro" id="IPR027417">
    <property type="entry name" value="P-loop_NTPase"/>
</dbReference>
<evidence type="ECO:0000313" key="2">
    <source>
        <dbReference type="Proteomes" id="UP000294830"/>
    </source>
</evidence>
<protein>
    <submittedName>
        <fullName evidence="1">Thymidylate kinase</fullName>
    </submittedName>
</protein>
<keyword evidence="1" id="KW-0808">Transferase</keyword>
<comment type="caution">
    <text evidence="1">The sequence shown here is derived from an EMBL/GenBank/DDBJ whole genome shotgun (WGS) entry which is preliminary data.</text>
</comment>
<evidence type="ECO:0000313" key="1">
    <source>
        <dbReference type="EMBL" id="TCN72137.1"/>
    </source>
</evidence>
<dbReference type="SUPFAM" id="SSF52540">
    <property type="entry name" value="P-loop containing nucleoside triphosphate hydrolases"/>
    <property type="match status" value="1"/>
</dbReference>
<keyword evidence="1" id="KW-0418">Kinase</keyword>
<sequence length="223" mass="26084">MNIYITGIDGAGKTTIIERIIPELFPNEKVEVIWARYEPKLIRYLVAPLKKSQTNGSTNFNDMNEQQYNKWSSFKKKITKSKVLSCVIFTIQYIEYSITIKKVFSKLRKSPNNTIVDRFILDFLVDQSVNHGLNLNNWIVKRLLFKLNAFSYVIFIDVEEHIALVRKNDIPSKEYLSVRRKFYKEYIELLGNAVIVCNNNSLEDTIANISKKIKKNESVYTRN</sequence>
<dbReference type="OrthoDB" id="2088152at2"/>